<keyword evidence="1" id="KW-0805">Transcription regulation</keyword>
<dbReference type="Pfam" id="PF13185">
    <property type="entry name" value="GAF_2"/>
    <property type="match status" value="1"/>
</dbReference>
<evidence type="ECO:0000256" key="2">
    <source>
        <dbReference type="ARBA" id="ARBA00023163"/>
    </source>
</evidence>
<evidence type="ECO:0000259" key="3">
    <source>
        <dbReference type="PROSITE" id="PS50921"/>
    </source>
</evidence>
<dbReference type="InterPro" id="IPR029016">
    <property type="entry name" value="GAF-like_dom_sf"/>
</dbReference>
<accession>A0ABV1P0G0</accession>
<evidence type="ECO:0000313" key="4">
    <source>
        <dbReference type="EMBL" id="MEQ7848213.1"/>
    </source>
</evidence>
<dbReference type="SMART" id="SM01012">
    <property type="entry name" value="ANTAR"/>
    <property type="match status" value="1"/>
</dbReference>
<dbReference type="SUPFAM" id="SSF55781">
    <property type="entry name" value="GAF domain-like"/>
    <property type="match status" value="1"/>
</dbReference>
<dbReference type="InterPro" id="IPR003018">
    <property type="entry name" value="GAF"/>
</dbReference>
<dbReference type="PIRSF" id="PIRSF036625">
    <property type="entry name" value="GAF_ANTAR"/>
    <property type="match status" value="1"/>
</dbReference>
<dbReference type="Gene3D" id="1.10.10.10">
    <property type="entry name" value="Winged helix-like DNA-binding domain superfamily/Winged helix DNA-binding domain"/>
    <property type="match status" value="1"/>
</dbReference>
<dbReference type="InterPro" id="IPR036388">
    <property type="entry name" value="WH-like_DNA-bd_sf"/>
</dbReference>
<dbReference type="Pfam" id="PF03861">
    <property type="entry name" value="ANTAR"/>
    <property type="match status" value="1"/>
</dbReference>
<reference evidence="4 5" key="1">
    <citation type="submission" date="2024-02" db="EMBL/GenBank/DDBJ databases">
        <title>Full genome sequence of Nocardioides kribbensis.</title>
        <authorList>
            <person name="Poletto B.L."/>
            <person name="Silva G."/>
            <person name="Galante D."/>
            <person name="Campos K.R."/>
            <person name="Santos M.B.N."/>
            <person name="Sacchi C.T."/>
        </authorList>
    </citation>
    <scope>NUCLEOTIDE SEQUENCE [LARGE SCALE GENOMIC DNA]</scope>
    <source>
        <strain evidence="4 5">O4R</strain>
    </source>
</reference>
<comment type="caution">
    <text evidence="4">The sequence shown here is derived from an EMBL/GenBank/DDBJ whole genome shotgun (WGS) entry which is preliminary data.</text>
</comment>
<organism evidence="4 5">
    <name type="scientific">Nocardioides kribbensis</name>
    <dbReference type="NCBI Taxonomy" id="305517"/>
    <lineage>
        <taxon>Bacteria</taxon>
        <taxon>Bacillati</taxon>
        <taxon>Actinomycetota</taxon>
        <taxon>Actinomycetes</taxon>
        <taxon>Propionibacteriales</taxon>
        <taxon>Nocardioidaceae</taxon>
        <taxon>Nocardioides</taxon>
    </lineage>
</organism>
<dbReference type="InterPro" id="IPR012074">
    <property type="entry name" value="GAF_ANTAR"/>
</dbReference>
<dbReference type="SMART" id="SM00065">
    <property type="entry name" value="GAF"/>
    <property type="match status" value="1"/>
</dbReference>
<protein>
    <submittedName>
        <fullName evidence="4">GAF and ANTAR domain-containing protein</fullName>
    </submittedName>
</protein>
<keyword evidence="5" id="KW-1185">Reference proteome</keyword>
<keyword evidence="2" id="KW-0804">Transcription</keyword>
<dbReference type="EMBL" id="JBEGDP010000014">
    <property type="protein sequence ID" value="MEQ7848213.1"/>
    <property type="molecule type" value="Genomic_DNA"/>
</dbReference>
<sequence>MSREQLLATTFVELADTLGDDFDVVDFLQNLAERSAEILGADAAAIILADQRGALRVIATTSHAARDLELQALATAEGPCLDAFHSGEDVVNVPRAEGLRRWPRFLGAAEDLGYPSVHAVPLRLRSERLGAITLLYAAVTELTDDDRALARALTAVATVGLLQERTPRQREVLADQLQAALSLRVVVEQAKGVVAEWAELEIEEAFALMRAFAREHARSLGAVATDVIEGRLAVGDLLPPERPTT</sequence>
<dbReference type="RefSeq" id="WP_349501779.1">
    <property type="nucleotide sequence ID" value="NZ_JBEFCX010000536.1"/>
</dbReference>
<evidence type="ECO:0000313" key="5">
    <source>
        <dbReference type="Proteomes" id="UP001482520"/>
    </source>
</evidence>
<evidence type="ECO:0000256" key="1">
    <source>
        <dbReference type="ARBA" id="ARBA00023015"/>
    </source>
</evidence>
<feature type="domain" description="ANTAR" evidence="3">
    <location>
        <begin position="167"/>
        <end position="228"/>
    </location>
</feature>
<dbReference type="Proteomes" id="UP001482520">
    <property type="component" value="Unassembled WGS sequence"/>
</dbReference>
<proteinExistence type="predicted"/>
<dbReference type="Gene3D" id="3.30.450.40">
    <property type="match status" value="1"/>
</dbReference>
<dbReference type="PROSITE" id="PS50921">
    <property type="entry name" value="ANTAR"/>
    <property type="match status" value="1"/>
</dbReference>
<gene>
    <name evidence="4" type="ORF">V6R90_13085</name>
</gene>
<dbReference type="InterPro" id="IPR005561">
    <property type="entry name" value="ANTAR"/>
</dbReference>
<name>A0ABV1P0G0_9ACTN</name>